<sequence>MAEPASLLAAGRSHARIRLTAAVVISLAIVALLATLTLTGGGYTPAADGLPDPGPVVSWGLPIVRFSTDIAAALTVGWLVSAAFLAPSSRDGVVSQTGRGDLLRGVSAAAAWALLSIVQLFFTLALVLGVPLSRALSPGIAGTYAMDIPQTRSLAIVAIVVTVVAIGAALTSTTGLTAFWLIIAVGACALPALSGHGSGLGDHALAISAGITHIIAAVLWLGPLIAIITHGIITRAGKGSFNVASAARKFAVLALICVLLLAASGLANAYTRLDNVAQLWTTGYGQVVLLKVFLLVVLVLIAAVIRKRLIPHLPDGQSPGSRSAFIRWISVEIALITVSFALGVTLALSAYPRVETRLPTIGETLLGFLYPLAPTWEALAFGFRLEPVFFIGALVAGGLYLAGVIRLLRRGDRWPWGRTVAWLIGLVIVIWTTSGGIATYAQVSVGWHMVQHMTMTMLAPIMLVLGAPATLALRALHTAKGPERGPREWLMWFLHTPLMKLLTNPIFVLAIYVLGLYGLYFTGLFGWLMGSHVGHIAMEVHFLASGYLFAWIIIGIDPRPRPLAYWARFVILLVALALHALFAVVIMMGNTPLGIEWFGMVRPPWIPDPLADTRFGGGVAWGLGEIPTLILLVVLVIQWSRADDREARRIDRQADRDDDAELRAYNDYLAGLNSRPGQND</sequence>
<keyword evidence="2" id="KW-1003">Cell membrane</keyword>
<dbReference type="Pfam" id="PF05425">
    <property type="entry name" value="CopD"/>
    <property type="match status" value="1"/>
</dbReference>
<feature type="transmembrane region" description="Helical" evidence="6">
    <location>
        <begin position="63"/>
        <end position="85"/>
    </location>
</feature>
<name>A0A6J7GJG7_9ZZZZ</name>
<feature type="transmembrane region" description="Helical" evidence="6">
    <location>
        <begin position="619"/>
        <end position="639"/>
    </location>
</feature>
<feature type="transmembrane region" description="Helical" evidence="6">
    <location>
        <begin position="325"/>
        <end position="351"/>
    </location>
</feature>
<feature type="transmembrane region" description="Helical" evidence="6">
    <location>
        <begin position="420"/>
        <end position="443"/>
    </location>
</feature>
<dbReference type="EMBL" id="CAFBMR010000015">
    <property type="protein sequence ID" value="CAB4908537.1"/>
    <property type="molecule type" value="Genomic_DNA"/>
</dbReference>
<feature type="transmembrane region" description="Helical" evidence="6">
    <location>
        <begin position="388"/>
        <end position="408"/>
    </location>
</feature>
<comment type="subcellular location">
    <subcellularLocation>
        <location evidence="1">Cell membrane</location>
        <topology evidence="1">Multi-pass membrane protein</topology>
    </subcellularLocation>
</comment>
<dbReference type="GO" id="GO:0006825">
    <property type="term" value="P:copper ion transport"/>
    <property type="evidence" value="ECO:0007669"/>
    <property type="project" value="InterPro"/>
</dbReference>
<evidence type="ECO:0000256" key="4">
    <source>
        <dbReference type="ARBA" id="ARBA00022989"/>
    </source>
</evidence>
<proteinExistence type="predicted"/>
<protein>
    <submittedName>
        <fullName evidence="8">Unannotated protein</fullName>
    </submittedName>
</protein>
<dbReference type="InterPro" id="IPR019108">
    <property type="entry name" value="Caa3_assmbl_CtaG-rel"/>
</dbReference>
<feature type="transmembrane region" description="Helical" evidence="6">
    <location>
        <begin position="498"/>
        <end position="520"/>
    </location>
</feature>
<dbReference type="InterPro" id="IPR032694">
    <property type="entry name" value="CopC/D"/>
</dbReference>
<dbReference type="PANTHER" id="PTHR34820:SF4">
    <property type="entry name" value="INNER MEMBRANE PROTEIN YEBZ"/>
    <property type="match status" value="1"/>
</dbReference>
<evidence type="ECO:0000313" key="8">
    <source>
        <dbReference type="EMBL" id="CAB4908537.1"/>
    </source>
</evidence>
<feature type="transmembrane region" description="Helical" evidence="6">
    <location>
        <begin position="106"/>
        <end position="132"/>
    </location>
</feature>
<feature type="transmembrane region" description="Helical" evidence="6">
    <location>
        <begin position="152"/>
        <end position="171"/>
    </location>
</feature>
<accession>A0A6J7GJG7</accession>
<feature type="transmembrane region" description="Helical" evidence="6">
    <location>
        <begin position="21"/>
        <end position="43"/>
    </location>
</feature>
<dbReference type="GO" id="GO:0005886">
    <property type="term" value="C:plasma membrane"/>
    <property type="evidence" value="ECO:0007669"/>
    <property type="project" value="UniProtKB-SubCell"/>
</dbReference>
<evidence type="ECO:0000256" key="6">
    <source>
        <dbReference type="SAM" id="Phobius"/>
    </source>
</evidence>
<feature type="transmembrane region" description="Helical" evidence="6">
    <location>
        <begin position="532"/>
        <end position="554"/>
    </location>
</feature>
<feature type="transmembrane region" description="Helical" evidence="6">
    <location>
        <begin position="283"/>
        <end position="305"/>
    </location>
</feature>
<organism evidence="8">
    <name type="scientific">freshwater metagenome</name>
    <dbReference type="NCBI Taxonomy" id="449393"/>
    <lineage>
        <taxon>unclassified sequences</taxon>
        <taxon>metagenomes</taxon>
        <taxon>ecological metagenomes</taxon>
    </lineage>
</organism>
<dbReference type="AlphaFoldDB" id="A0A6J7GJG7"/>
<keyword evidence="3 6" id="KW-0812">Transmembrane</keyword>
<feature type="transmembrane region" description="Helical" evidence="6">
    <location>
        <begin position="204"/>
        <end position="229"/>
    </location>
</feature>
<feature type="transmembrane region" description="Helical" evidence="6">
    <location>
        <begin position="178"/>
        <end position="198"/>
    </location>
</feature>
<dbReference type="PANTHER" id="PTHR34820">
    <property type="entry name" value="INNER MEMBRANE PROTEIN YEBZ"/>
    <property type="match status" value="1"/>
</dbReference>
<evidence type="ECO:0000259" key="7">
    <source>
        <dbReference type="Pfam" id="PF05425"/>
    </source>
</evidence>
<evidence type="ECO:0000256" key="1">
    <source>
        <dbReference type="ARBA" id="ARBA00004651"/>
    </source>
</evidence>
<dbReference type="InterPro" id="IPR008457">
    <property type="entry name" value="Cu-R_CopD_dom"/>
</dbReference>
<feature type="transmembrane region" description="Helical" evidence="6">
    <location>
        <begin position="250"/>
        <end position="271"/>
    </location>
</feature>
<evidence type="ECO:0000256" key="5">
    <source>
        <dbReference type="ARBA" id="ARBA00023136"/>
    </source>
</evidence>
<feature type="transmembrane region" description="Helical" evidence="6">
    <location>
        <begin position="566"/>
        <end position="588"/>
    </location>
</feature>
<reference evidence="8" key="1">
    <citation type="submission" date="2020-05" db="EMBL/GenBank/DDBJ databases">
        <authorList>
            <person name="Chiriac C."/>
            <person name="Salcher M."/>
            <person name="Ghai R."/>
            <person name="Kavagutti S V."/>
        </authorList>
    </citation>
    <scope>NUCLEOTIDE SEQUENCE</scope>
</reference>
<feature type="domain" description="Copper resistance protein D" evidence="7">
    <location>
        <begin position="246"/>
        <end position="345"/>
    </location>
</feature>
<dbReference type="Pfam" id="PF09678">
    <property type="entry name" value="Caa3_CtaG"/>
    <property type="match status" value="1"/>
</dbReference>
<gene>
    <name evidence="8" type="ORF">UFOPK3610_00619</name>
</gene>
<keyword evidence="4 6" id="KW-1133">Transmembrane helix</keyword>
<keyword evidence="5 6" id="KW-0472">Membrane</keyword>
<feature type="transmembrane region" description="Helical" evidence="6">
    <location>
        <begin position="455"/>
        <end position="477"/>
    </location>
</feature>
<evidence type="ECO:0000256" key="3">
    <source>
        <dbReference type="ARBA" id="ARBA00022692"/>
    </source>
</evidence>
<evidence type="ECO:0000256" key="2">
    <source>
        <dbReference type="ARBA" id="ARBA00022475"/>
    </source>
</evidence>